<protein>
    <submittedName>
        <fullName evidence="1">Uncharacterized protein</fullName>
    </submittedName>
</protein>
<name>A0ACC6M3S5_9BACI</name>
<sequence>MKKIISLTFVFLPCSCLSLVAIRTKWLMSSSIIWVPINDMKEKEQRGLPFKMNRLAEENKNDEVIDLTKDEILPIFNEMLDRLQAVDSKNRKIKKLNDLQVEAEEYVVDRLWDIITYYEGGDVSEQDIEQYTEELNEKYQDVLDYRDKIMEQYHLEQIENEDEDSEFYKLKRAED</sequence>
<dbReference type="Proteomes" id="UP001277972">
    <property type="component" value="Unassembled WGS sequence"/>
</dbReference>
<evidence type="ECO:0000313" key="2">
    <source>
        <dbReference type="Proteomes" id="UP001277972"/>
    </source>
</evidence>
<accession>A0ACC6M3S5</accession>
<dbReference type="EMBL" id="JAWZSR010000002">
    <property type="protein sequence ID" value="MDX8045387.1"/>
    <property type="molecule type" value="Genomic_DNA"/>
</dbReference>
<gene>
    <name evidence="1" type="ORF">SH601_05230</name>
</gene>
<keyword evidence="2" id="KW-1185">Reference proteome</keyword>
<evidence type="ECO:0000313" key="1">
    <source>
        <dbReference type="EMBL" id="MDX8045387.1"/>
    </source>
</evidence>
<organism evidence="1 2">
    <name type="scientific">Gracilibacillus pellucidus</name>
    <dbReference type="NCBI Taxonomy" id="3095368"/>
    <lineage>
        <taxon>Bacteria</taxon>
        <taxon>Bacillati</taxon>
        <taxon>Bacillota</taxon>
        <taxon>Bacilli</taxon>
        <taxon>Bacillales</taxon>
        <taxon>Bacillaceae</taxon>
        <taxon>Gracilibacillus</taxon>
    </lineage>
</organism>
<reference evidence="1" key="1">
    <citation type="submission" date="2023-11" db="EMBL/GenBank/DDBJ databases">
        <title>Gracilibacillus pellucida a moderately halophilic bacterium isolated from saline soil in Xinjiang province.</title>
        <authorList>
            <person name="Zhang Z."/>
            <person name="Tan F."/>
            <person name="Wang Y."/>
            <person name="Xia M."/>
        </authorList>
    </citation>
    <scope>NUCLEOTIDE SEQUENCE</scope>
    <source>
        <strain evidence="1">S3-1-1</strain>
    </source>
</reference>
<proteinExistence type="predicted"/>
<comment type="caution">
    <text evidence="1">The sequence shown here is derived from an EMBL/GenBank/DDBJ whole genome shotgun (WGS) entry which is preliminary data.</text>
</comment>